<dbReference type="EMBL" id="BAABJK010000004">
    <property type="protein sequence ID" value="GAA4967358.1"/>
    <property type="molecule type" value="Genomic_DNA"/>
</dbReference>
<keyword evidence="1" id="KW-0472">Membrane</keyword>
<keyword evidence="1" id="KW-1133">Transmembrane helix</keyword>
<gene>
    <name evidence="2" type="ORF">GCM10023315_15970</name>
</gene>
<sequence>MSNPFLSFSLKSIVLLTIVFSIHLFILNSLELPLFENRIILSYIINLILVIAIFGVLYYLKNKYKSQLGFLFLFGSALKFAVFFIVFYPFYKLDGAISKLEFAAFFVPYVTGLILETISLSKWLNSIDETNP</sequence>
<dbReference type="Proteomes" id="UP001501692">
    <property type="component" value="Unassembled WGS sequence"/>
</dbReference>
<feature type="transmembrane region" description="Helical" evidence="1">
    <location>
        <begin position="102"/>
        <end position="124"/>
    </location>
</feature>
<evidence type="ECO:0000256" key="1">
    <source>
        <dbReference type="SAM" id="Phobius"/>
    </source>
</evidence>
<evidence type="ECO:0008006" key="4">
    <source>
        <dbReference type="Google" id="ProtNLM"/>
    </source>
</evidence>
<keyword evidence="3" id="KW-1185">Reference proteome</keyword>
<proteinExistence type="predicted"/>
<reference evidence="3" key="1">
    <citation type="journal article" date="2019" name="Int. J. Syst. Evol. Microbiol.">
        <title>The Global Catalogue of Microorganisms (GCM) 10K type strain sequencing project: providing services to taxonomists for standard genome sequencing and annotation.</title>
        <authorList>
            <consortium name="The Broad Institute Genomics Platform"/>
            <consortium name="The Broad Institute Genome Sequencing Center for Infectious Disease"/>
            <person name="Wu L."/>
            <person name="Ma J."/>
        </authorList>
    </citation>
    <scope>NUCLEOTIDE SEQUENCE [LARGE SCALE GENOMIC DNA]</scope>
    <source>
        <strain evidence="3">JCM 18287</strain>
    </source>
</reference>
<keyword evidence="1" id="KW-0812">Transmembrane</keyword>
<dbReference type="RefSeq" id="WP_345166780.1">
    <property type="nucleotide sequence ID" value="NZ_BAABJK010000004.1"/>
</dbReference>
<name>A0ABP9HCC4_9FLAO</name>
<evidence type="ECO:0000313" key="3">
    <source>
        <dbReference type="Proteomes" id="UP001501692"/>
    </source>
</evidence>
<feature type="transmembrane region" description="Helical" evidence="1">
    <location>
        <begin position="6"/>
        <end position="27"/>
    </location>
</feature>
<feature type="transmembrane region" description="Helical" evidence="1">
    <location>
        <begin position="39"/>
        <end position="60"/>
    </location>
</feature>
<accession>A0ABP9HCC4</accession>
<feature type="transmembrane region" description="Helical" evidence="1">
    <location>
        <begin position="66"/>
        <end position="90"/>
    </location>
</feature>
<evidence type="ECO:0000313" key="2">
    <source>
        <dbReference type="EMBL" id="GAA4967358.1"/>
    </source>
</evidence>
<organism evidence="2 3">
    <name type="scientific">Algibacter aquimarinus</name>
    <dbReference type="NCBI Taxonomy" id="1136748"/>
    <lineage>
        <taxon>Bacteria</taxon>
        <taxon>Pseudomonadati</taxon>
        <taxon>Bacteroidota</taxon>
        <taxon>Flavobacteriia</taxon>
        <taxon>Flavobacteriales</taxon>
        <taxon>Flavobacteriaceae</taxon>
        <taxon>Algibacter</taxon>
    </lineage>
</organism>
<protein>
    <recommendedName>
        <fullName evidence="4">ATP synthase protein I</fullName>
    </recommendedName>
</protein>
<comment type="caution">
    <text evidence="2">The sequence shown here is derived from an EMBL/GenBank/DDBJ whole genome shotgun (WGS) entry which is preliminary data.</text>
</comment>